<organism evidence="1">
    <name type="scientific">Arundo donax</name>
    <name type="common">Giant reed</name>
    <name type="synonym">Donax arundinaceus</name>
    <dbReference type="NCBI Taxonomy" id="35708"/>
    <lineage>
        <taxon>Eukaryota</taxon>
        <taxon>Viridiplantae</taxon>
        <taxon>Streptophyta</taxon>
        <taxon>Embryophyta</taxon>
        <taxon>Tracheophyta</taxon>
        <taxon>Spermatophyta</taxon>
        <taxon>Magnoliopsida</taxon>
        <taxon>Liliopsida</taxon>
        <taxon>Poales</taxon>
        <taxon>Poaceae</taxon>
        <taxon>PACMAD clade</taxon>
        <taxon>Arundinoideae</taxon>
        <taxon>Arundineae</taxon>
        <taxon>Arundo</taxon>
    </lineage>
</organism>
<reference evidence="1" key="2">
    <citation type="journal article" date="2015" name="Data Brief">
        <title>Shoot transcriptome of the giant reed, Arundo donax.</title>
        <authorList>
            <person name="Barrero R.A."/>
            <person name="Guerrero F.D."/>
            <person name="Moolhuijzen P."/>
            <person name="Goolsby J.A."/>
            <person name="Tidwell J."/>
            <person name="Bellgard S.E."/>
            <person name="Bellgard M.I."/>
        </authorList>
    </citation>
    <scope>NUCLEOTIDE SEQUENCE</scope>
    <source>
        <tissue evidence="1">Shoot tissue taken approximately 20 cm above the soil surface</tissue>
    </source>
</reference>
<name>A0A0A9H7L4_ARUDO</name>
<dbReference type="AlphaFoldDB" id="A0A0A9H7L4"/>
<protein>
    <submittedName>
        <fullName evidence="1">Uncharacterized protein</fullName>
    </submittedName>
</protein>
<evidence type="ECO:0000313" key="1">
    <source>
        <dbReference type="EMBL" id="JAE32727.1"/>
    </source>
</evidence>
<proteinExistence type="predicted"/>
<sequence length="44" mass="5076">MNHGLPVFFFTMFPARCELLVFFHFVSGKVHLGIPLLMNHGFLL</sequence>
<accession>A0A0A9H7L4</accession>
<reference evidence="1" key="1">
    <citation type="submission" date="2014-09" db="EMBL/GenBank/DDBJ databases">
        <authorList>
            <person name="Magalhaes I.L.F."/>
            <person name="Oliveira U."/>
            <person name="Santos F.R."/>
            <person name="Vidigal T.H.D.A."/>
            <person name="Brescovit A.D."/>
            <person name="Santos A.J."/>
        </authorList>
    </citation>
    <scope>NUCLEOTIDE SEQUENCE</scope>
    <source>
        <tissue evidence="1">Shoot tissue taken approximately 20 cm above the soil surface</tissue>
    </source>
</reference>
<dbReference type="EMBL" id="GBRH01165169">
    <property type="protein sequence ID" value="JAE32727.1"/>
    <property type="molecule type" value="Transcribed_RNA"/>
</dbReference>